<protein>
    <recommendedName>
        <fullName evidence="6">UBC core domain-containing protein</fullName>
    </recommendedName>
</protein>
<dbReference type="Pfam" id="PF00179">
    <property type="entry name" value="UQ_con"/>
    <property type="match status" value="1"/>
</dbReference>
<sequence length="1139" mass="127714">MIPYTVPNETTGVEGKGTTSNPLTIPNLKTNLTWVFVVLWNDTKLSIPISPYTTVQELHAQALQRAQRHGVTGSMEDTTLFTAGRMNLAAQRRFLVVNILSSTIENSFFLGEPDTLDYLASPRYGLGDPITQASETTNVYIRWITVEAALNTSRLSNLPVDEFSIPEATSLEELHQVAKLRFCPVPTDFSSVRTTNLNLFLAECKLYAEDNPATLKDLGLKGSKSAPLDIFVEHIGPEPRTLLDQLISDSHNIDPKSVWSFNSTKRGISTFVTSLQILFKEIEQDRCNLDGILEVLLELTHFPPVLLAFKAVYDSGLDQMTPAGPLLLIAAVIQALCRRMVPTKICPSQDSCLQASRQVLCWIYTLCSHGSVSRGYEISLVHRVQVVPTDHFIPAFFPFKEVFMRPYSPDTRGRSFQVSLEDDDDRLCQRVGLALHEKAVIPWDSYFKPEKSWEMVLEHKLRRLLSANEFESLIDTTNIIIAFKMVEPLQIDSRLTTELPVITLSKNGYVSRYDHEDLECSERSFITWNAIEGRSQLPDNAGQFLSKKLDPLLQKRRQTRYWELDSWPEWSTTATFGAPDEAIVVCVDTSNSMSQSMQEGWIPGQSSKGSNMSRLSEVKEFFKNLAIRISALNLSTHLGLVTFSHPTEVKTVQKLTPLALNFSRQLDKVQVGGYTAIFNALKHSHDMLSTIQKRYPKTKCRIILLTDGEDNHSDQAPQDVCRLLYNSDIVLDSVVIDSCFHSSYSSLFKISGSTGGYAFAPTTQQSLFQIFLLETMVDIRSRPDIVKKDYVDWDTFPVKKPEMLSPFDFPPCRPHANLDDHFIALADAELFMSKMSKTSDGSSSISTRFSRASTVAGVGGLSRILLGEIKAMIENPHQYMDVYVSQSNMNFWKVVMQGPPESTYSKGTFLLYIDIGSEFPRKPPSARFITPMLHPNITKHGRICHPIFSREWSPATRVYQVLQQVYGILMALEARDAVDPLAALKFWCDKASGNKQVMEYVKQFALRSREWHRADIIDDDQSTVASSSKGSSYTNQTQDPFANPPPSYRSGLSSSGTSVRSSFTISTLLSHLASQRRRPAPPPLLDCPTQDDMSGGVATAGGKTVSRRARFFGNLRNVSSEIKSELPTPLKKHLEKKGF</sequence>
<dbReference type="Gene3D" id="3.10.110.10">
    <property type="entry name" value="Ubiquitin Conjugating Enzyme"/>
    <property type="match status" value="1"/>
</dbReference>
<evidence type="ECO:0000313" key="4">
    <source>
        <dbReference type="EMBL" id="KAG9237468.1"/>
    </source>
</evidence>
<dbReference type="InterPro" id="IPR016135">
    <property type="entry name" value="UBQ-conjugating_enzyme/RWD"/>
</dbReference>
<dbReference type="OrthoDB" id="10069349at2759"/>
<reference evidence="4" key="1">
    <citation type="journal article" date="2021" name="IMA Fungus">
        <title>Genomic characterization of three marine fungi, including Emericellopsis atlantica sp. nov. with signatures of a generalist lifestyle and marine biomass degradation.</title>
        <authorList>
            <person name="Hagestad O.C."/>
            <person name="Hou L."/>
            <person name="Andersen J.H."/>
            <person name="Hansen E.H."/>
            <person name="Altermark B."/>
            <person name="Li C."/>
            <person name="Kuhnert E."/>
            <person name="Cox R.J."/>
            <person name="Crous P.W."/>
            <person name="Spatafora J.W."/>
            <person name="Lail K."/>
            <person name="Amirebrahimi M."/>
            <person name="Lipzen A."/>
            <person name="Pangilinan J."/>
            <person name="Andreopoulos W."/>
            <person name="Hayes R.D."/>
            <person name="Ng V."/>
            <person name="Grigoriev I.V."/>
            <person name="Jackson S.A."/>
            <person name="Sutton T.D.S."/>
            <person name="Dobson A.D.W."/>
            <person name="Rama T."/>
        </authorList>
    </citation>
    <scope>NUCLEOTIDE SEQUENCE</scope>
    <source>
        <strain evidence="4">TRa018bII</strain>
    </source>
</reference>
<dbReference type="SMART" id="SM00212">
    <property type="entry name" value="UBCc"/>
    <property type="match status" value="1"/>
</dbReference>
<gene>
    <name evidence="4" type="ORF">BJ875DRAFT_395206</name>
</gene>
<dbReference type="Gene3D" id="3.40.50.410">
    <property type="entry name" value="von Willebrand factor, type A domain"/>
    <property type="match status" value="1"/>
</dbReference>
<feature type="region of interest" description="Disordered" evidence="1">
    <location>
        <begin position="1022"/>
        <end position="1055"/>
    </location>
</feature>
<evidence type="ECO:0000256" key="1">
    <source>
        <dbReference type="SAM" id="MobiDB-lite"/>
    </source>
</evidence>
<dbReference type="AlphaFoldDB" id="A0A9P7YQV7"/>
<name>A0A9P7YQV7_9HELO</name>
<keyword evidence="5" id="KW-1185">Reference proteome</keyword>
<evidence type="ECO:0000259" key="2">
    <source>
        <dbReference type="PROSITE" id="PS50127"/>
    </source>
</evidence>
<dbReference type="InterPro" id="IPR002035">
    <property type="entry name" value="VWF_A"/>
</dbReference>
<dbReference type="Pfam" id="PF13519">
    <property type="entry name" value="VWA_2"/>
    <property type="match status" value="1"/>
</dbReference>
<dbReference type="SUPFAM" id="SSF53300">
    <property type="entry name" value="vWA-like"/>
    <property type="match status" value="1"/>
</dbReference>
<dbReference type="PROSITE" id="PS50127">
    <property type="entry name" value="UBC_2"/>
    <property type="match status" value="1"/>
</dbReference>
<organism evidence="4 5">
    <name type="scientific">Amylocarpus encephaloides</name>
    <dbReference type="NCBI Taxonomy" id="45428"/>
    <lineage>
        <taxon>Eukaryota</taxon>
        <taxon>Fungi</taxon>
        <taxon>Dikarya</taxon>
        <taxon>Ascomycota</taxon>
        <taxon>Pezizomycotina</taxon>
        <taxon>Leotiomycetes</taxon>
        <taxon>Helotiales</taxon>
        <taxon>Helotiales incertae sedis</taxon>
        <taxon>Amylocarpus</taxon>
    </lineage>
</organism>
<proteinExistence type="predicted"/>
<dbReference type="InterPro" id="IPR036465">
    <property type="entry name" value="vWFA_dom_sf"/>
</dbReference>
<feature type="compositionally biased region" description="Polar residues" evidence="1">
    <location>
        <begin position="1022"/>
        <end position="1040"/>
    </location>
</feature>
<dbReference type="SUPFAM" id="SSF54495">
    <property type="entry name" value="UBC-like"/>
    <property type="match status" value="1"/>
</dbReference>
<feature type="domain" description="VWFA" evidence="3">
    <location>
        <begin position="582"/>
        <end position="776"/>
    </location>
</feature>
<dbReference type="SMART" id="SM00327">
    <property type="entry name" value="VWA"/>
    <property type="match status" value="1"/>
</dbReference>
<feature type="region of interest" description="Disordered" evidence="1">
    <location>
        <begin position="1072"/>
        <end position="1101"/>
    </location>
</feature>
<dbReference type="PROSITE" id="PS50234">
    <property type="entry name" value="VWFA"/>
    <property type="match status" value="1"/>
</dbReference>
<evidence type="ECO:0000259" key="3">
    <source>
        <dbReference type="PROSITE" id="PS50234"/>
    </source>
</evidence>
<dbReference type="CDD" id="cd00198">
    <property type="entry name" value="vWFA"/>
    <property type="match status" value="1"/>
</dbReference>
<accession>A0A9P7YQV7</accession>
<comment type="caution">
    <text evidence="4">The sequence shown here is derived from an EMBL/GenBank/DDBJ whole genome shotgun (WGS) entry which is preliminary data.</text>
</comment>
<evidence type="ECO:0000313" key="5">
    <source>
        <dbReference type="Proteomes" id="UP000824998"/>
    </source>
</evidence>
<dbReference type="InterPro" id="IPR000608">
    <property type="entry name" value="UBC"/>
</dbReference>
<feature type="domain" description="UBC core" evidence="2">
    <location>
        <begin position="860"/>
        <end position="1006"/>
    </location>
</feature>
<dbReference type="Proteomes" id="UP000824998">
    <property type="component" value="Unassembled WGS sequence"/>
</dbReference>
<evidence type="ECO:0008006" key="6">
    <source>
        <dbReference type="Google" id="ProtNLM"/>
    </source>
</evidence>
<dbReference type="EMBL" id="MU251386">
    <property type="protein sequence ID" value="KAG9237468.1"/>
    <property type="molecule type" value="Genomic_DNA"/>
</dbReference>
<dbReference type="PANTHER" id="PTHR24068">
    <property type="entry name" value="UBIQUITIN-CONJUGATING ENZYME E2"/>
    <property type="match status" value="1"/>
</dbReference>